<dbReference type="InterPro" id="IPR018774">
    <property type="entry name" value="Phage_Mu_GpT"/>
</dbReference>
<dbReference type="Pfam" id="PF10124">
    <property type="entry name" value="Mu-like_gpT"/>
    <property type="match status" value="3"/>
</dbReference>
<evidence type="ECO:0000259" key="1">
    <source>
        <dbReference type="Pfam" id="PF10124"/>
    </source>
</evidence>
<organism evidence="2 3">
    <name type="scientific">Candidatus Endobugula sertula</name>
    <name type="common">Bugula neritina bacterial symbiont</name>
    <dbReference type="NCBI Taxonomy" id="62101"/>
    <lineage>
        <taxon>Bacteria</taxon>
        <taxon>Pseudomonadati</taxon>
        <taxon>Pseudomonadota</taxon>
        <taxon>Gammaproteobacteria</taxon>
        <taxon>Cellvibrionales</taxon>
        <taxon>Cellvibrionaceae</taxon>
        <taxon>Candidatus Endobugula</taxon>
    </lineage>
</organism>
<name>A0A1D2QRF9_9GAMM</name>
<proteinExistence type="predicted"/>
<dbReference type="STRING" id="62101.AB835_04665"/>
<protein>
    <recommendedName>
        <fullName evidence="1">Bacteriophage Mu GpT domain-containing protein</fullName>
    </recommendedName>
</protein>
<sequence>MDYTLENIKTLDRGVNKLFSSAIDDSSNKEYEEIATVVTSKARIQSYAWLGDIPSMKEWVDERQKAKLEDYKYDIEKKDWETSFYVTRDDFMFDGLGIVATKVETLNHAVNDHYNEIVGELITANGDCFDGQPFFGEHELGEFVYNNTSGYKLTKDNFFAVARKMKGIKKTNGKTMRVKQTLVLHALDLEQQADVIFKSALVDGSTNESYGKVKTKVMDDMAPGTWCVIDNSRPVKPFILQITKKAEKVDRLTQNPLEGKKIYYGIDTMDNAGYGFWQLAHFCDGSGSEDASAPVEAPAE</sequence>
<feature type="domain" description="Bacteriophage Mu GpT" evidence="1">
    <location>
        <begin position="9"/>
        <end position="137"/>
    </location>
</feature>
<dbReference type="AlphaFoldDB" id="A0A1D2QRF9"/>
<dbReference type="Proteomes" id="UP000242502">
    <property type="component" value="Unassembled WGS sequence"/>
</dbReference>
<reference evidence="2 3" key="1">
    <citation type="journal article" date="2016" name="Appl. Environ. Microbiol.">
        <title>Lack of Overt Genome Reduction in the Bryostatin-Producing Bryozoan Symbiont "Candidatus Endobugula sertula".</title>
        <authorList>
            <person name="Miller I.J."/>
            <person name="Vanee N."/>
            <person name="Fong S.S."/>
            <person name="Lim-Fong G.E."/>
            <person name="Kwan J.C."/>
        </authorList>
    </citation>
    <scope>NUCLEOTIDE SEQUENCE [LARGE SCALE GENOMIC DNA]</scope>
    <source>
        <strain evidence="2">AB1-4</strain>
    </source>
</reference>
<comment type="caution">
    <text evidence="2">The sequence shown here is derived from an EMBL/GenBank/DDBJ whole genome shotgun (WGS) entry which is preliminary data.</text>
</comment>
<feature type="domain" description="Bacteriophage Mu GpT" evidence="1">
    <location>
        <begin position="149"/>
        <end position="215"/>
    </location>
</feature>
<gene>
    <name evidence="2" type="ORF">AB835_04665</name>
</gene>
<feature type="domain" description="Bacteriophage Mu GpT" evidence="1">
    <location>
        <begin position="223"/>
        <end position="282"/>
    </location>
</feature>
<dbReference type="EMBL" id="MDLC01000012">
    <property type="protein sequence ID" value="ODS24175.1"/>
    <property type="molecule type" value="Genomic_DNA"/>
</dbReference>
<evidence type="ECO:0000313" key="2">
    <source>
        <dbReference type="EMBL" id="ODS24175.1"/>
    </source>
</evidence>
<evidence type="ECO:0000313" key="3">
    <source>
        <dbReference type="Proteomes" id="UP000242502"/>
    </source>
</evidence>
<accession>A0A1D2QRF9</accession>